<dbReference type="PANTHER" id="PTHR10491">
    <property type="entry name" value="DTDP-4-DEHYDRORHAMNOSE REDUCTASE"/>
    <property type="match status" value="1"/>
</dbReference>
<dbReference type="Pfam" id="PF04321">
    <property type="entry name" value="RmlD_sub_bind"/>
    <property type="match status" value="1"/>
</dbReference>
<evidence type="ECO:0000256" key="5">
    <source>
        <dbReference type="ARBA" id="ARBA00048200"/>
    </source>
</evidence>
<comment type="caution">
    <text evidence="8">The sequence shown here is derived from an EMBL/GenBank/DDBJ whole genome shotgun (WGS) entry which is preliminary data.</text>
</comment>
<dbReference type="PANTHER" id="PTHR10491:SF4">
    <property type="entry name" value="METHIONINE ADENOSYLTRANSFERASE 2 SUBUNIT BETA"/>
    <property type="match status" value="1"/>
</dbReference>
<dbReference type="InterPro" id="IPR036291">
    <property type="entry name" value="NAD(P)-bd_dom_sf"/>
</dbReference>
<dbReference type="Proteomes" id="UP001597414">
    <property type="component" value="Unassembled WGS sequence"/>
</dbReference>
<evidence type="ECO:0000256" key="6">
    <source>
        <dbReference type="RuleBase" id="RU364082"/>
    </source>
</evidence>
<evidence type="ECO:0000313" key="8">
    <source>
        <dbReference type="EMBL" id="MFD2203523.1"/>
    </source>
</evidence>
<dbReference type="EC" id="1.1.1.133" evidence="3 6"/>
<evidence type="ECO:0000256" key="2">
    <source>
        <dbReference type="ARBA" id="ARBA00010944"/>
    </source>
</evidence>
<evidence type="ECO:0000256" key="1">
    <source>
        <dbReference type="ARBA" id="ARBA00004781"/>
    </source>
</evidence>
<evidence type="ECO:0000313" key="9">
    <source>
        <dbReference type="Proteomes" id="UP001597414"/>
    </source>
</evidence>
<keyword evidence="9" id="KW-1185">Reference proteome</keyword>
<keyword evidence="6 8" id="KW-0560">Oxidoreductase</keyword>
<dbReference type="GO" id="GO:0008831">
    <property type="term" value="F:dTDP-4-dehydrorhamnose reductase activity"/>
    <property type="evidence" value="ECO:0007669"/>
    <property type="project" value="UniProtKB-EC"/>
</dbReference>
<name>A0ABW5BF89_9BACT</name>
<comment type="catalytic activity">
    <reaction evidence="5">
        <text>dTDP-beta-L-rhamnose + NADP(+) = dTDP-4-dehydro-beta-L-rhamnose + NADPH + H(+)</text>
        <dbReference type="Rhea" id="RHEA:21796"/>
        <dbReference type="ChEBI" id="CHEBI:15378"/>
        <dbReference type="ChEBI" id="CHEBI:57510"/>
        <dbReference type="ChEBI" id="CHEBI:57783"/>
        <dbReference type="ChEBI" id="CHEBI:58349"/>
        <dbReference type="ChEBI" id="CHEBI:62830"/>
        <dbReference type="EC" id="1.1.1.133"/>
    </reaction>
</comment>
<organism evidence="8 9">
    <name type="scientific">Shivajiella indica</name>
    <dbReference type="NCBI Taxonomy" id="872115"/>
    <lineage>
        <taxon>Bacteria</taxon>
        <taxon>Pseudomonadati</taxon>
        <taxon>Bacteroidota</taxon>
        <taxon>Cytophagia</taxon>
        <taxon>Cytophagales</taxon>
        <taxon>Cyclobacteriaceae</taxon>
        <taxon>Shivajiella</taxon>
    </lineage>
</organism>
<accession>A0ABW5BF89</accession>
<gene>
    <name evidence="8" type="primary">rfbD</name>
    <name evidence="8" type="ORF">ACFSKV_18225</name>
</gene>
<comment type="similarity">
    <text evidence="2 6">Belongs to the dTDP-4-dehydrorhamnose reductase family.</text>
</comment>
<evidence type="ECO:0000256" key="3">
    <source>
        <dbReference type="ARBA" id="ARBA00012929"/>
    </source>
</evidence>
<dbReference type="CDD" id="cd05254">
    <property type="entry name" value="dTDP_HR_like_SDR_e"/>
    <property type="match status" value="1"/>
</dbReference>
<evidence type="ECO:0000259" key="7">
    <source>
        <dbReference type="Pfam" id="PF04321"/>
    </source>
</evidence>
<feature type="domain" description="RmlD-like substrate binding" evidence="7">
    <location>
        <begin position="3"/>
        <end position="283"/>
    </location>
</feature>
<sequence length="285" mass="32622">MLSILVTGAKGQLGSEIFFLADQYPFLNFIFVDKNLLDISDRQVVDDFFKEYEVDVIINCAAYTAVDKAESDQVMAKKVNHLAVKNLIDASSKQKIPFIHISTDYVFDGKGFKPYATDDPKDPQNVYGKTKMQGEDALFQSGLDNLMLIRTSWVYSSFGNNFVKTMLRLGAERESIGVIDDQVGSPTYARDLARFILESIPRINWEGVKTFHFTNEGVCSWFDFAKAIMDIKGLNCKVNPIPTENYPTPAKRPHYSVLDKRDTREFYRQEIPYWRDSLEKCLELL</sequence>
<dbReference type="EMBL" id="JBHUIV010000025">
    <property type="protein sequence ID" value="MFD2203523.1"/>
    <property type="molecule type" value="Genomic_DNA"/>
</dbReference>
<protein>
    <recommendedName>
        <fullName evidence="4 6">dTDP-4-dehydrorhamnose reductase</fullName>
        <ecNumber evidence="3 6">1.1.1.133</ecNumber>
    </recommendedName>
</protein>
<comment type="pathway">
    <text evidence="1 6">Carbohydrate biosynthesis; dTDP-L-rhamnose biosynthesis.</text>
</comment>
<dbReference type="SUPFAM" id="SSF51735">
    <property type="entry name" value="NAD(P)-binding Rossmann-fold domains"/>
    <property type="match status" value="1"/>
</dbReference>
<proteinExistence type="inferred from homology"/>
<keyword evidence="6" id="KW-0521">NADP</keyword>
<dbReference type="InterPro" id="IPR029903">
    <property type="entry name" value="RmlD-like-bd"/>
</dbReference>
<dbReference type="Gene3D" id="3.40.50.720">
    <property type="entry name" value="NAD(P)-binding Rossmann-like Domain"/>
    <property type="match status" value="1"/>
</dbReference>
<dbReference type="RefSeq" id="WP_380806083.1">
    <property type="nucleotide sequence ID" value="NZ_JBHUIV010000025.1"/>
</dbReference>
<comment type="function">
    <text evidence="6">Catalyzes the reduction of dTDP-6-deoxy-L-lyxo-4-hexulose to yield dTDP-L-rhamnose.</text>
</comment>
<dbReference type="Gene3D" id="3.90.25.10">
    <property type="entry name" value="UDP-galactose 4-epimerase, domain 1"/>
    <property type="match status" value="1"/>
</dbReference>
<dbReference type="NCBIfam" id="TIGR01214">
    <property type="entry name" value="rmlD"/>
    <property type="match status" value="1"/>
</dbReference>
<dbReference type="InterPro" id="IPR005913">
    <property type="entry name" value="dTDP_dehydrorham_reduct"/>
</dbReference>
<reference evidence="9" key="1">
    <citation type="journal article" date="2019" name="Int. J. Syst. Evol. Microbiol.">
        <title>The Global Catalogue of Microorganisms (GCM) 10K type strain sequencing project: providing services to taxonomists for standard genome sequencing and annotation.</title>
        <authorList>
            <consortium name="The Broad Institute Genomics Platform"/>
            <consortium name="The Broad Institute Genome Sequencing Center for Infectious Disease"/>
            <person name="Wu L."/>
            <person name="Ma J."/>
        </authorList>
    </citation>
    <scope>NUCLEOTIDE SEQUENCE [LARGE SCALE GENOMIC DNA]</scope>
    <source>
        <strain evidence="9">KCTC 19812</strain>
    </source>
</reference>
<evidence type="ECO:0000256" key="4">
    <source>
        <dbReference type="ARBA" id="ARBA00017099"/>
    </source>
</evidence>